<keyword evidence="2" id="KW-1185">Reference proteome</keyword>
<dbReference type="OrthoDB" id="4559689at2"/>
<dbReference type="RefSeq" id="WP_119927400.1">
    <property type="nucleotide sequence ID" value="NZ_QZEY01000005.1"/>
</dbReference>
<comment type="caution">
    <text evidence="1">The sequence shown here is derived from an EMBL/GenBank/DDBJ whole genome shotgun (WGS) entry which is preliminary data.</text>
</comment>
<evidence type="ECO:0000313" key="2">
    <source>
        <dbReference type="Proteomes" id="UP000265768"/>
    </source>
</evidence>
<reference evidence="1 2" key="1">
    <citation type="submission" date="2018-09" db="EMBL/GenBank/DDBJ databases">
        <title>YIM 75507 draft genome.</title>
        <authorList>
            <person name="Tang S."/>
            <person name="Feng Y."/>
        </authorList>
    </citation>
    <scope>NUCLEOTIDE SEQUENCE [LARGE SCALE GENOMIC DNA]</scope>
    <source>
        <strain evidence="1 2">YIM 75507</strain>
    </source>
</reference>
<proteinExistence type="predicted"/>
<dbReference type="Proteomes" id="UP000265768">
    <property type="component" value="Unassembled WGS sequence"/>
</dbReference>
<gene>
    <name evidence="1" type="ORF">D5H75_16795</name>
</gene>
<sequence length="72" mass="8302">MSEDDVGPLSDHEFHTLVDLLRRYGEHDLDQFALWRLGTTYGEVYVSVSRSLIPGTSSQTYLDLDEWRKARG</sequence>
<protein>
    <submittedName>
        <fullName evidence="1">Uncharacterized protein</fullName>
    </submittedName>
</protein>
<evidence type="ECO:0000313" key="1">
    <source>
        <dbReference type="EMBL" id="RJL32082.1"/>
    </source>
</evidence>
<accession>A0A3A4BM32</accession>
<name>A0A3A4BM32_9ACTN</name>
<dbReference type="AlphaFoldDB" id="A0A3A4BM32"/>
<organism evidence="1 2">
    <name type="scientific">Bailinhaonella thermotolerans</name>
    <dbReference type="NCBI Taxonomy" id="1070861"/>
    <lineage>
        <taxon>Bacteria</taxon>
        <taxon>Bacillati</taxon>
        <taxon>Actinomycetota</taxon>
        <taxon>Actinomycetes</taxon>
        <taxon>Streptosporangiales</taxon>
        <taxon>Streptosporangiaceae</taxon>
        <taxon>Bailinhaonella</taxon>
    </lineage>
</organism>
<dbReference type="EMBL" id="QZEY01000005">
    <property type="protein sequence ID" value="RJL32082.1"/>
    <property type="molecule type" value="Genomic_DNA"/>
</dbReference>